<dbReference type="EMBL" id="AE009441">
    <property type="protein sequence ID" value="AAL63745.1"/>
    <property type="molecule type" value="Genomic_DNA"/>
</dbReference>
<evidence type="ECO:0000313" key="1">
    <source>
        <dbReference type="EMBL" id="AAL63745.1"/>
    </source>
</evidence>
<dbReference type="KEGG" id="pai:PAE1809a"/>
<dbReference type="HOGENOM" id="CLU_220553_0_0_2"/>
<name>Q8ZWF7_PYRAE</name>
<reference evidence="1 2" key="1">
    <citation type="journal article" date="2002" name="Proc. Natl. Acad. Sci. U.S.A.">
        <title>Genome sequence of the hyperthermophilic crenarchaeon Pyrobaculum aerophilum.</title>
        <authorList>
            <person name="Fitz-Gibbon S.T."/>
            <person name="Ladner H."/>
            <person name="Kim U.J."/>
            <person name="Stetter K.O."/>
            <person name="Simon M.I."/>
            <person name="Miller J.H."/>
        </authorList>
    </citation>
    <scope>NUCLEOTIDE SEQUENCE [LARGE SCALE GENOMIC DNA]</scope>
    <source>
        <strain evidence="2">ATCC 51768 / DSM 7523 / JCM 9630 / CIP 104966 / NBRC 100827 / IM2</strain>
    </source>
</reference>
<dbReference type="STRING" id="178306.PAE1809a"/>
<dbReference type="EnsemblBacteria" id="AAL63745">
    <property type="protein sequence ID" value="AAL63745"/>
    <property type="gene ID" value="PAE1809a"/>
</dbReference>
<keyword evidence="2" id="KW-1185">Reference proteome</keyword>
<dbReference type="Proteomes" id="UP000002439">
    <property type="component" value="Chromosome"/>
</dbReference>
<proteinExistence type="predicted"/>
<dbReference type="AlphaFoldDB" id="Q8ZWF7"/>
<dbReference type="InParanoid" id="Q8ZWF7"/>
<accession>Q8ZWF7</accession>
<evidence type="ECO:0000313" key="2">
    <source>
        <dbReference type="Proteomes" id="UP000002439"/>
    </source>
</evidence>
<sequence length="27" mass="3050">MEALSIKECIRVKLPEAFSLPRKFGVS</sequence>
<protein>
    <submittedName>
        <fullName evidence="1">PaREP2a</fullName>
    </submittedName>
</protein>
<gene>
    <name evidence="1" type="ordered locus">PAE1809a</name>
</gene>
<organism evidence="1 2">
    <name type="scientific">Pyrobaculum aerophilum (strain ATCC 51768 / DSM 7523 / JCM 9630 / CIP 104966 / NBRC 100827 / IM2)</name>
    <dbReference type="NCBI Taxonomy" id="178306"/>
    <lineage>
        <taxon>Archaea</taxon>
        <taxon>Thermoproteota</taxon>
        <taxon>Thermoprotei</taxon>
        <taxon>Thermoproteales</taxon>
        <taxon>Thermoproteaceae</taxon>
        <taxon>Pyrobaculum</taxon>
    </lineage>
</organism>